<proteinExistence type="predicted"/>
<dbReference type="AlphaFoldDB" id="G2EEH7"/>
<dbReference type="RefSeq" id="WP_008637768.1">
    <property type="nucleotide sequence ID" value="NZ_AFXZ01000034.1"/>
</dbReference>
<sequence>MNKGGFSWERLSGYSAAKAKVSRKIGIPLTKSGRDQKIGRIVSKGCLGMLAIMNLPILILFIMYFKTPI</sequence>
<comment type="caution">
    <text evidence="2">The sequence shown here is derived from an EMBL/GenBank/DDBJ whole genome shotgun (WGS) entry which is preliminary data.</text>
</comment>
<feature type="transmembrane region" description="Helical" evidence="1">
    <location>
        <begin position="41"/>
        <end position="65"/>
    </location>
</feature>
<dbReference type="Proteomes" id="UP000003730">
    <property type="component" value="Unassembled WGS sequence"/>
</dbReference>
<keyword evidence="1" id="KW-1133">Transmembrane helix</keyword>
<dbReference type="OrthoDB" id="1451271at2"/>
<name>G2EEH7_9FLAO</name>
<gene>
    <name evidence="2" type="ORF">BZARG_1078</name>
</gene>
<keyword evidence="3" id="KW-1185">Reference proteome</keyword>
<protein>
    <submittedName>
        <fullName evidence="2">Uncharacterized protein</fullName>
    </submittedName>
</protein>
<accession>G2EEH7</accession>
<organism evidence="2 3">
    <name type="scientific">Bizionia argentinensis JUB59</name>
    <dbReference type="NCBI Taxonomy" id="1046627"/>
    <lineage>
        <taxon>Bacteria</taxon>
        <taxon>Pseudomonadati</taxon>
        <taxon>Bacteroidota</taxon>
        <taxon>Flavobacteriia</taxon>
        <taxon>Flavobacteriales</taxon>
        <taxon>Flavobacteriaceae</taxon>
        <taxon>Bizionia</taxon>
    </lineage>
</organism>
<evidence type="ECO:0000313" key="3">
    <source>
        <dbReference type="Proteomes" id="UP000003730"/>
    </source>
</evidence>
<evidence type="ECO:0000313" key="2">
    <source>
        <dbReference type="EMBL" id="EGV43184.1"/>
    </source>
</evidence>
<keyword evidence="1" id="KW-0812">Transmembrane</keyword>
<reference evidence="2 3" key="1">
    <citation type="journal article" date="2008" name="Int. J. Syst. Evol. Microbiol.">
        <title>Bizionia argentinensis sp. nov., isolated from surface marine water in Antarctica.</title>
        <authorList>
            <person name="Bercovich A."/>
            <person name="Vazquez S.C."/>
            <person name="Yankilevich P."/>
            <person name="Coria S.H."/>
            <person name="Foti M."/>
            <person name="Hernandez E."/>
            <person name="Vidal A."/>
            <person name="Ruberto L."/>
            <person name="Melo C."/>
            <person name="Marenssi S."/>
            <person name="Criscuolo M."/>
            <person name="Memoli M."/>
            <person name="Arguelles M."/>
            <person name="Mac Cormack W.P."/>
        </authorList>
    </citation>
    <scope>NUCLEOTIDE SEQUENCE [LARGE SCALE GENOMIC DNA]</scope>
    <source>
        <strain evidence="2 3">JUB59</strain>
    </source>
</reference>
<dbReference type="EMBL" id="AFXZ01000034">
    <property type="protein sequence ID" value="EGV43184.1"/>
    <property type="molecule type" value="Genomic_DNA"/>
</dbReference>
<evidence type="ECO:0000256" key="1">
    <source>
        <dbReference type="SAM" id="Phobius"/>
    </source>
</evidence>
<dbReference type="STRING" id="1046627.BZARG_1078"/>
<keyword evidence="1" id="KW-0472">Membrane</keyword>